<proteinExistence type="predicted"/>
<dbReference type="PANTHER" id="PTHR36919:SF2">
    <property type="entry name" value="BLL6627 PROTEIN"/>
    <property type="match status" value="1"/>
</dbReference>
<accession>A0A4V2KTX2</accession>
<gene>
    <name evidence="3" type="ORF">EYW49_07990</name>
</gene>
<dbReference type="PANTHER" id="PTHR36919">
    <property type="entry name" value="BLR1215 PROTEIN"/>
    <property type="match status" value="1"/>
</dbReference>
<name>A0A4V2KTX2_9HYPH</name>
<evidence type="ECO:0000313" key="3">
    <source>
        <dbReference type="EMBL" id="TBW39060.1"/>
    </source>
</evidence>
<dbReference type="EMBL" id="SJFN01000009">
    <property type="protein sequence ID" value="TBW39060.1"/>
    <property type="molecule type" value="Genomic_DNA"/>
</dbReference>
<sequence length="138" mass="14904">MKRTTIFAAALVALLDVAGAAAADPHGVWLRESGSAKIKIDDCSGGLCGVVVWERNPRKDIYNPDAAKRGEPVIGRTVILGMKPTDKPDQWKGEVYNAEDGKTYTGYVTMRADGKLDLQGCVFGGLICKSDTWSRSSR</sequence>
<dbReference type="OrthoDB" id="9811671at2"/>
<dbReference type="Proteomes" id="UP000292781">
    <property type="component" value="Unassembled WGS sequence"/>
</dbReference>
<evidence type="ECO:0000256" key="1">
    <source>
        <dbReference type="SAM" id="SignalP"/>
    </source>
</evidence>
<protein>
    <submittedName>
        <fullName evidence="3">DUF2147 domain-containing protein</fullName>
    </submittedName>
</protein>
<evidence type="ECO:0000259" key="2">
    <source>
        <dbReference type="Pfam" id="PF09917"/>
    </source>
</evidence>
<feature type="domain" description="DUF2147" evidence="2">
    <location>
        <begin position="27"/>
        <end position="135"/>
    </location>
</feature>
<dbReference type="Pfam" id="PF09917">
    <property type="entry name" value="DUF2147"/>
    <property type="match status" value="1"/>
</dbReference>
<keyword evidence="1" id="KW-0732">Signal</keyword>
<dbReference type="Gene3D" id="2.40.128.520">
    <property type="match status" value="1"/>
</dbReference>
<feature type="signal peptide" evidence="1">
    <location>
        <begin position="1"/>
        <end position="22"/>
    </location>
</feature>
<evidence type="ECO:0000313" key="4">
    <source>
        <dbReference type="Proteomes" id="UP000292781"/>
    </source>
</evidence>
<organism evidence="3 4">
    <name type="scientific">Siculibacillus lacustris</name>
    <dbReference type="NCBI Taxonomy" id="1549641"/>
    <lineage>
        <taxon>Bacteria</taxon>
        <taxon>Pseudomonadati</taxon>
        <taxon>Pseudomonadota</taxon>
        <taxon>Alphaproteobacteria</taxon>
        <taxon>Hyphomicrobiales</taxon>
        <taxon>Ancalomicrobiaceae</taxon>
        <taxon>Siculibacillus</taxon>
    </lineage>
</organism>
<reference evidence="3 4" key="1">
    <citation type="submission" date="2019-02" db="EMBL/GenBank/DDBJ databases">
        <title>Siculibacillus lacustris gen. nov., sp. nov., a new rosette-forming bacterium isolated from a freshwater crater lake (Lake St. Ana, Romania).</title>
        <authorList>
            <person name="Felfoldi T."/>
            <person name="Marton Z."/>
            <person name="Szabo A."/>
            <person name="Mentes A."/>
            <person name="Boka K."/>
            <person name="Marialigeti K."/>
            <person name="Mathe I."/>
            <person name="Koncz M."/>
            <person name="Schumann P."/>
            <person name="Toth E."/>
        </authorList>
    </citation>
    <scope>NUCLEOTIDE SEQUENCE [LARGE SCALE GENOMIC DNA]</scope>
    <source>
        <strain evidence="3 4">SA-279</strain>
    </source>
</reference>
<dbReference type="AlphaFoldDB" id="A0A4V2KTX2"/>
<keyword evidence="4" id="KW-1185">Reference proteome</keyword>
<feature type="chain" id="PRO_5020323906" evidence="1">
    <location>
        <begin position="23"/>
        <end position="138"/>
    </location>
</feature>
<dbReference type="InterPro" id="IPR019223">
    <property type="entry name" value="DUF2147"/>
</dbReference>
<dbReference type="RefSeq" id="WP_131307993.1">
    <property type="nucleotide sequence ID" value="NZ_SJFN01000009.1"/>
</dbReference>
<comment type="caution">
    <text evidence="3">The sequence shown here is derived from an EMBL/GenBank/DDBJ whole genome shotgun (WGS) entry which is preliminary data.</text>
</comment>